<evidence type="ECO:0000313" key="1">
    <source>
        <dbReference type="EMBL" id="PHJ17730.1"/>
    </source>
</evidence>
<reference evidence="1 2" key="1">
    <citation type="journal article" date="2017" name="Int. J. Parasitol.">
        <title>The genome of the protozoan parasite Cystoisospora suis and a reverse vaccinology approach to identify vaccine candidates.</title>
        <authorList>
            <person name="Palmieri N."/>
            <person name="Shrestha A."/>
            <person name="Ruttkowski B."/>
            <person name="Beck T."/>
            <person name="Vogl C."/>
            <person name="Tomley F."/>
            <person name="Blake D.P."/>
            <person name="Joachim A."/>
        </authorList>
    </citation>
    <scope>NUCLEOTIDE SEQUENCE [LARGE SCALE GENOMIC DNA]</scope>
    <source>
        <strain evidence="1 2">Wien I</strain>
    </source>
</reference>
<comment type="caution">
    <text evidence="1">The sequence shown here is derived from an EMBL/GenBank/DDBJ whole genome shotgun (WGS) entry which is preliminary data.</text>
</comment>
<proteinExistence type="predicted"/>
<dbReference type="Proteomes" id="UP000221165">
    <property type="component" value="Unassembled WGS sequence"/>
</dbReference>
<dbReference type="VEuPathDB" id="ToxoDB:CSUI_008443"/>
<organism evidence="1 2">
    <name type="scientific">Cystoisospora suis</name>
    <dbReference type="NCBI Taxonomy" id="483139"/>
    <lineage>
        <taxon>Eukaryota</taxon>
        <taxon>Sar</taxon>
        <taxon>Alveolata</taxon>
        <taxon>Apicomplexa</taxon>
        <taxon>Conoidasida</taxon>
        <taxon>Coccidia</taxon>
        <taxon>Eucoccidiorida</taxon>
        <taxon>Eimeriorina</taxon>
        <taxon>Sarcocystidae</taxon>
        <taxon>Cystoisospora</taxon>
    </lineage>
</organism>
<dbReference type="RefSeq" id="XP_067919445.1">
    <property type="nucleotide sequence ID" value="XM_068068576.1"/>
</dbReference>
<name>A0A2C6K9A4_9APIC</name>
<dbReference type="EMBL" id="MIGC01004727">
    <property type="protein sequence ID" value="PHJ17730.1"/>
    <property type="molecule type" value="Genomic_DNA"/>
</dbReference>
<keyword evidence="2" id="KW-1185">Reference proteome</keyword>
<accession>A0A2C6K9A4</accession>
<dbReference type="AlphaFoldDB" id="A0A2C6K9A4"/>
<protein>
    <submittedName>
        <fullName evidence="1">Uncharacterized protein</fullName>
    </submittedName>
</protein>
<dbReference type="GeneID" id="94431787"/>
<evidence type="ECO:0000313" key="2">
    <source>
        <dbReference type="Proteomes" id="UP000221165"/>
    </source>
</evidence>
<sequence length="139" mass="15352">MPYDPLFPMQLSCVRGYFPGRAGSISCMRSYKPLQPGRSAGRFVAEARSTADTGKEVANDRLRVLTLLATELCSCFLTPCLFSVAIQLTARSAPGPRARGFKRRDCVMRPSLLMCCQSHFPFSPEEAHAFVARLSCLMP</sequence>
<gene>
    <name evidence="1" type="ORF">CSUI_008443</name>
</gene>